<feature type="compositionally biased region" description="Polar residues" evidence="1">
    <location>
        <begin position="466"/>
        <end position="478"/>
    </location>
</feature>
<feature type="compositionally biased region" description="Polar residues" evidence="1">
    <location>
        <begin position="89"/>
        <end position="104"/>
    </location>
</feature>
<feature type="compositionally biased region" description="Polar residues" evidence="1">
    <location>
        <begin position="898"/>
        <end position="911"/>
    </location>
</feature>
<feature type="region of interest" description="Disordered" evidence="1">
    <location>
        <begin position="1"/>
        <end position="129"/>
    </location>
</feature>
<sequence length="1353" mass="142963">MSSNALLQLQGVLASNTAQPIPGDNSGNGPENEAPSEQGRKKNPKAKKSHKKQDNTQTRRKSKDVDSTTRPVATGLVAANDSSSDEDNATANSSIVPSGTNDQLQPPARPASSMRGPLPQALATLPPSSSNERLLQIETGDDFVPASIIQNMPSELSARDAVELYSQICRHLDPEYWMAIIKHIHTLQDSSRAGMEALSRFAEVAYIRVRGLYVLMCSRYNTQLRQWANRNSAKALTDKDLESSRLQLQPQAASEESPAKAHPPTLCVTAASPYSHLSPIPLSPETIPNDGRFTATIDTTKMGKRSKNTHTFTTRQLQLQASEQIATGVLHSPHQPKAPAKSTSSSRRKALPIEYTMVNQALNHADATRELSLEFGLLMPPPEPSFWPHLQTYPPTTVLPQPRIVSMPSMHPTRECITELFQPRSFSDPNFSYASPLLRDPSQHYFAVEDGGTAAAPGSYAAAASNETGTSQSAQSFQAAVRRGKKGVNSKGKGKADGTGSSGSKGPSPLGQFQPITLNSLGHDSDYSTARNTSASSGMLYSTGFPRSQPTNFLPQPSAGPVPMAHPQMTFSGVAFPWPRGQNATFAGTSAGTGSGKNGGPTRGDSNQPGWTQAPTGIYLSRMTVIHGLPYETVATDPYRIYVLILHILRQLNLSQLSHTVRLISTLSALPSSSSLFYGGPHPEGAEQASSDSNGNGDTAASSSGGGKRGWAWVIFNSAQQRNLFLQTYVEKVRAGWLPPTVDSSPGSPVKPATTATNTQAGDEYRWPYYIYSAEDYLGYTAGVNRAPAQNHQNQDQPNPQAGAMLPPPVPSYRAMAAQATQAPLHYYQLNNGGGPQAHVTSPMPGGEVATRPWYSFAAMKLPTSHPQQWQPTLANYTRPYPYDPNQLPSYSALPAETHTSPNPSKGVSKTASKKRKRADGNAGEARKAAAGATETTQMASSRKGRQQPKSPAASSLMHFTAQRRKKNTPGTPSISRSVPPRAASCSPGSGRTDRNTGPDPGSSVPGTTIPQPQTAPAPAPAPAPATTVSSSASTSQMGLHSWNPYGHNTGTSTTFPTLTYPHFHTSYVRNASVASAPASGFPVPAQDGDESSPGYHAWWAPLPSVNGTGGGGSGSSMLPMRATSVSTMGGDSRSLFATPGYEVAAGPRMYTPHMLEPYAGQGLGATTTSRVRTPSAGTVLPGMMPAAPDHGGYVRPWTSGSLPTTAYVHNTSQPTPPPPATPLPSQSLTTDESDTMMMPPPPPPQPASTIRPSEMHLNGSGSGSGAAANGNSPNSLPAWLVRSSSAAGPMNSDGEDEAVPARQYQHGQRRVSFAALHTGSEGGGGVCATEHSIARDDNSSGGLMGVDLSATT</sequence>
<feature type="compositionally biased region" description="Polar residues" evidence="1">
    <location>
        <begin position="514"/>
        <end position="555"/>
    </location>
</feature>
<feature type="region of interest" description="Disordered" evidence="1">
    <location>
        <begin position="678"/>
        <end position="707"/>
    </location>
</feature>
<feature type="compositionally biased region" description="Low complexity" evidence="1">
    <location>
        <begin position="498"/>
        <end position="511"/>
    </location>
</feature>
<feature type="compositionally biased region" description="Low complexity" evidence="1">
    <location>
        <begin position="921"/>
        <end position="933"/>
    </location>
</feature>
<feature type="compositionally biased region" description="Pro residues" evidence="1">
    <location>
        <begin position="1014"/>
        <end position="1024"/>
    </location>
</feature>
<organism evidence="2 3">
    <name type="scientific">Tilletia walkeri</name>
    <dbReference type="NCBI Taxonomy" id="117179"/>
    <lineage>
        <taxon>Eukaryota</taxon>
        <taxon>Fungi</taxon>
        <taxon>Dikarya</taxon>
        <taxon>Basidiomycota</taxon>
        <taxon>Ustilaginomycotina</taxon>
        <taxon>Exobasidiomycetes</taxon>
        <taxon>Tilletiales</taxon>
        <taxon>Tilletiaceae</taxon>
        <taxon>Tilletia</taxon>
    </lineage>
</organism>
<evidence type="ECO:0000256" key="1">
    <source>
        <dbReference type="SAM" id="MobiDB-lite"/>
    </source>
</evidence>
<gene>
    <name evidence="2" type="ORF">A4X09_0g899</name>
</gene>
<evidence type="ECO:0000313" key="3">
    <source>
        <dbReference type="Proteomes" id="UP000078113"/>
    </source>
</evidence>
<keyword evidence="3" id="KW-1185">Reference proteome</keyword>
<feature type="compositionally biased region" description="Polar residues" evidence="1">
    <location>
        <begin position="1"/>
        <end position="29"/>
    </location>
</feature>
<feature type="compositionally biased region" description="Polar residues" evidence="1">
    <location>
        <begin position="688"/>
        <end position="703"/>
    </location>
</feature>
<dbReference type="EMBL" id="LWDG02000018">
    <property type="protein sequence ID" value="KAE8271431.1"/>
    <property type="molecule type" value="Genomic_DNA"/>
</dbReference>
<feature type="region of interest" description="Disordered" evidence="1">
    <location>
        <begin position="583"/>
        <end position="613"/>
    </location>
</feature>
<proteinExistence type="predicted"/>
<name>A0A8X7NGA6_9BASI</name>
<accession>A0A8X7NGA6</accession>
<feature type="compositionally biased region" description="Low complexity" evidence="1">
    <location>
        <begin position="1025"/>
        <end position="1037"/>
    </location>
</feature>
<dbReference type="Proteomes" id="UP000078113">
    <property type="component" value="Unassembled WGS sequence"/>
</dbReference>
<feature type="compositionally biased region" description="Basic residues" evidence="1">
    <location>
        <begin position="41"/>
        <end position="51"/>
    </location>
</feature>
<reference evidence="2" key="1">
    <citation type="submission" date="2016-04" db="EMBL/GenBank/DDBJ databases">
        <authorList>
            <person name="Nguyen H.D."/>
            <person name="Samba Siva P."/>
            <person name="Cullis J."/>
            <person name="Levesque C.A."/>
            <person name="Hambleton S."/>
        </authorList>
    </citation>
    <scope>NUCLEOTIDE SEQUENCE</scope>
    <source>
        <strain evidence="2">DAOMC 236422</strain>
    </source>
</reference>
<feature type="compositionally biased region" description="Polar residues" evidence="1">
    <location>
        <begin position="244"/>
        <end position="254"/>
    </location>
</feature>
<comment type="caution">
    <text evidence="2">The sequence shown here is derived from an EMBL/GenBank/DDBJ whole genome shotgun (WGS) entry which is preliminary data.</text>
</comment>
<reference evidence="2" key="2">
    <citation type="journal article" date="2019" name="IMA Fungus">
        <title>Genome sequencing and comparison of five Tilletia species to identify candidate genes for the detection of regulated species infecting wheat.</title>
        <authorList>
            <person name="Nguyen H.D.T."/>
            <person name="Sultana T."/>
            <person name="Kesanakurti P."/>
            <person name="Hambleton S."/>
        </authorList>
    </citation>
    <scope>NUCLEOTIDE SEQUENCE</scope>
    <source>
        <strain evidence="2">DAOMC 236422</strain>
    </source>
</reference>
<feature type="region of interest" description="Disordered" evidence="1">
    <location>
        <begin position="238"/>
        <end position="266"/>
    </location>
</feature>
<feature type="region of interest" description="Disordered" evidence="1">
    <location>
        <begin position="466"/>
        <end position="566"/>
    </location>
</feature>
<evidence type="ECO:0000313" key="2">
    <source>
        <dbReference type="EMBL" id="KAE8271431.1"/>
    </source>
</evidence>
<feature type="region of interest" description="Disordered" evidence="1">
    <location>
        <begin position="886"/>
        <end position="1040"/>
    </location>
</feature>
<feature type="compositionally biased region" description="Low complexity" evidence="1">
    <location>
        <begin position="1266"/>
        <end position="1279"/>
    </location>
</feature>
<feature type="compositionally biased region" description="Gly residues" evidence="1">
    <location>
        <begin position="591"/>
        <end position="602"/>
    </location>
</feature>
<feature type="region of interest" description="Disordered" evidence="1">
    <location>
        <begin position="1205"/>
        <end position="1307"/>
    </location>
</feature>
<protein>
    <submittedName>
        <fullName evidence="2">Uncharacterized protein</fullName>
    </submittedName>
</protein>